<dbReference type="Gene3D" id="2.40.50.100">
    <property type="match status" value="1"/>
</dbReference>
<evidence type="ECO:0000256" key="3">
    <source>
        <dbReference type="ARBA" id="ARBA00010602"/>
    </source>
</evidence>
<evidence type="ECO:0000313" key="10">
    <source>
        <dbReference type="Proteomes" id="UP000278006"/>
    </source>
</evidence>
<feature type="domain" description="CusB-like beta-barrel" evidence="8">
    <location>
        <begin position="253"/>
        <end position="322"/>
    </location>
</feature>
<keyword evidence="6 7" id="KW-0175">Coiled coil</keyword>
<evidence type="ECO:0000259" key="8">
    <source>
        <dbReference type="Pfam" id="PF25954"/>
    </source>
</evidence>
<comment type="similarity">
    <text evidence="2">Belongs to the membrane fusion protein (MFP) (TC 8.A.1) family.</text>
</comment>
<evidence type="ECO:0000256" key="4">
    <source>
        <dbReference type="ARBA" id="ARBA00022729"/>
    </source>
</evidence>
<dbReference type="GO" id="GO:0016020">
    <property type="term" value="C:membrane"/>
    <property type="evidence" value="ECO:0007669"/>
    <property type="project" value="InterPro"/>
</dbReference>
<dbReference type="Gene3D" id="1.10.287.470">
    <property type="entry name" value="Helix hairpin bin"/>
    <property type="match status" value="1"/>
</dbReference>
<comment type="caution">
    <text evidence="9">The sequence shown here is derived from an EMBL/GenBank/DDBJ whole genome shotgun (WGS) entry which is preliminary data.</text>
</comment>
<dbReference type="AlphaFoldDB" id="A0A3M6QS59"/>
<dbReference type="Gene3D" id="2.40.420.20">
    <property type="match status" value="1"/>
</dbReference>
<proteinExistence type="inferred from homology"/>
<dbReference type="InterPro" id="IPR058792">
    <property type="entry name" value="Beta-barrel_RND_2"/>
</dbReference>
<evidence type="ECO:0000256" key="5">
    <source>
        <dbReference type="ARBA" id="ARBA00022764"/>
    </source>
</evidence>
<accession>A0A3M6QS59</accession>
<sequence length="406" mass="44183">MPIPITQTRWLWLAAILLLAALAAFWQWNGRSVEAVQVQRQPLVQSVVATGRITTPARMAIGSQVVAIVDAIPVREGDRVRAGEPVVQLRATDAEAALALAQTRLEQARLELDELLRLSEPVALQALRQAEADLQLAEREHQRTRELVAQRFYAPSSLDAAERTLRNAQAQLASTRTQWEATQPGGARHALALAQRRQAEAALEQARAERALLTLTAPVDALVLTREAEPGDVAQAGTALLSLAALGETRIYATLDEKNLRLLHEGMPARAITDAFAQQPFDAELYHISPAVDAQRGTVELRLRVPTPPAFLRPDMTASVEIIIGRREDALVLPAELLHDAGSAAPWVLALRGGRAVRVPVQTGLQGIGAVEITAGLQEGEWVVPPQANARAGQWLRPRRPPNERT</sequence>
<organism evidence="9 10">
    <name type="scientific">Corticibacter populi</name>
    <dbReference type="NCBI Taxonomy" id="1550736"/>
    <lineage>
        <taxon>Bacteria</taxon>
        <taxon>Pseudomonadati</taxon>
        <taxon>Pseudomonadota</taxon>
        <taxon>Betaproteobacteria</taxon>
        <taxon>Burkholderiales</taxon>
        <taxon>Comamonadaceae</taxon>
        <taxon>Corticibacter</taxon>
    </lineage>
</organism>
<keyword evidence="5" id="KW-0574">Periplasm</keyword>
<keyword evidence="10" id="KW-1185">Reference proteome</keyword>
<dbReference type="SUPFAM" id="SSF111369">
    <property type="entry name" value="HlyD-like secretion proteins"/>
    <property type="match status" value="2"/>
</dbReference>
<dbReference type="GO" id="GO:0042597">
    <property type="term" value="C:periplasmic space"/>
    <property type="evidence" value="ECO:0007669"/>
    <property type="project" value="UniProtKB-SubCell"/>
</dbReference>
<dbReference type="Proteomes" id="UP000278006">
    <property type="component" value="Unassembled WGS sequence"/>
</dbReference>
<dbReference type="GO" id="GO:0022857">
    <property type="term" value="F:transmembrane transporter activity"/>
    <property type="evidence" value="ECO:0007669"/>
    <property type="project" value="InterPro"/>
</dbReference>
<dbReference type="NCBIfam" id="TIGR01730">
    <property type="entry name" value="RND_mfp"/>
    <property type="match status" value="1"/>
</dbReference>
<protein>
    <submittedName>
        <fullName evidence="9">Efflux RND transporter periplasmic adaptor subunit</fullName>
    </submittedName>
</protein>
<evidence type="ECO:0000256" key="7">
    <source>
        <dbReference type="SAM" id="Coils"/>
    </source>
</evidence>
<dbReference type="RefSeq" id="WP_122229543.1">
    <property type="nucleotide sequence ID" value="NZ_RDQO01000003.1"/>
</dbReference>
<dbReference type="Gene3D" id="2.40.30.170">
    <property type="match status" value="1"/>
</dbReference>
<comment type="subcellular location">
    <subcellularLocation>
        <location evidence="1">Periplasm</location>
    </subcellularLocation>
</comment>
<evidence type="ECO:0000256" key="6">
    <source>
        <dbReference type="ARBA" id="ARBA00023054"/>
    </source>
</evidence>
<comment type="similarity">
    <text evidence="3">Belongs to the UPF0194 family.</text>
</comment>
<evidence type="ECO:0000313" key="9">
    <source>
        <dbReference type="EMBL" id="RMX05867.1"/>
    </source>
</evidence>
<dbReference type="Pfam" id="PF25954">
    <property type="entry name" value="Beta-barrel_RND_2"/>
    <property type="match status" value="1"/>
</dbReference>
<dbReference type="OrthoDB" id="9806939at2"/>
<dbReference type="InterPro" id="IPR050465">
    <property type="entry name" value="UPF0194_transport"/>
</dbReference>
<dbReference type="EMBL" id="RDQO01000003">
    <property type="protein sequence ID" value="RMX05867.1"/>
    <property type="molecule type" value="Genomic_DNA"/>
</dbReference>
<feature type="coiled-coil region" evidence="7">
    <location>
        <begin position="91"/>
        <end position="216"/>
    </location>
</feature>
<gene>
    <name evidence="9" type="ORF">D8I35_11990</name>
</gene>
<name>A0A3M6QS59_9BURK</name>
<evidence type="ECO:0000256" key="2">
    <source>
        <dbReference type="ARBA" id="ARBA00009477"/>
    </source>
</evidence>
<keyword evidence="4" id="KW-0732">Signal</keyword>
<reference evidence="9 10" key="1">
    <citation type="submission" date="2018-10" db="EMBL/GenBank/DDBJ databases">
        <title>Draft genome of Cortibacter populi DSM10536.</title>
        <authorList>
            <person name="Bernier A.-M."/>
            <person name="Bernard K."/>
        </authorList>
    </citation>
    <scope>NUCLEOTIDE SEQUENCE [LARGE SCALE GENOMIC DNA]</scope>
    <source>
        <strain evidence="9 10">DSM 105136</strain>
    </source>
</reference>
<dbReference type="PANTHER" id="PTHR32347">
    <property type="entry name" value="EFFLUX SYSTEM COMPONENT YKNX-RELATED"/>
    <property type="match status" value="1"/>
</dbReference>
<dbReference type="PRINTS" id="PR01490">
    <property type="entry name" value="RTXTOXIND"/>
</dbReference>
<dbReference type="InterPro" id="IPR006143">
    <property type="entry name" value="RND_pump_MFP"/>
</dbReference>
<dbReference type="PANTHER" id="PTHR32347:SF29">
    <property type="entry name" value="UPF0194 MEMBRANE PROTEIN YBHG"/>
    <property type="match status" value="1"/>
</dbReference>
<evidence type="ECO:0000256" key="1">
    <source>
        <dbReference type="ARBA" id="ARBA00004418"/>
    </source>
</evidence>